<keyword evidence="1" id="KW-0812">Transmembrane</keyword>
<dbReference type="GO" id="GO:0006629">
    <property type="term" value="P:lipid metabolic process"/>
    <property type="evidence" value="ECO:0007669"/>
    <property type="project" value="InterPro"/>
</dbReference>
<organism evidence="3 4">
    <name type="scientific">candidate division LCP-89 bacterium B3_LCP</name>
    <dbReference type="NCBI Taxonomy" id="2012998"/>
    <lineage>
        <taxon>Bacteria</taxon>
        <taxon>Pseudomonadati</taxon>
        <taxon>Bacteria division LCP-89</taxon>
    </lineage>
</organism>
<keyword evidence="1" id="KW-1133">Transmembrane helix</keyword>
<proteinExistence type="predicted"/>
<dbReference type="PANTHER" id="PTHR36305:SF1">
    <property type="entry name" value="PHOSPHATIDYLGLYCEROPHOSPHATASE A"/>
    <property type="match status" value="1"/>
</dbReference>
<evidence type="ECO:0000313" key="3">
    <source>
        <dbReference type="EMBL" id="TKJ42370.1"/>
    </source>
</evidence>
<sequence>MVLNPIILLHEHFKVNLEPPLKFLTLLLGSGLGSGYFPIASGTAGSFVALLIWLVLPEMTPLVQITFIIIAFLIGIPICTVMENRYGHDPKQAVWDEFAGQWTALLLLPKTFPIIAASFLIFRVLDIWKPYPARASQDLPGGWGIMVDDLIVGIYTCLLLHLYLYIF</sequence>
<feature type="domain" description="YutG/PgpA" evidence="2">
    <location>
        <begin position="28"/>
        <end position="162"/>
    </location>
</feature>
<dbReference type="SUPFAM" id="SSF101307">
    <property type="entry name" value="YutG-like"/>
    <property type="match status" value="1"/>
</dbReference>
<feature type="transmembrane region" description="Helical" evidence="1">
    <location>
        <begin position="23"/>
        <end position="56"/>
    </location>
</feature>
<dbReference type="GO" id="GO:0008962">
    <property type="term" value="F:phosphatidylglycerophosphatase activity"/>
    <property type="evidence" value="ECO:0007669"/>
    <property type="project" value="InterPro"/>
</dbReference>
<gene>
    <name evidence="3" type="ORF">CEE37_01435</name>
</gene>
<dbReference type="InterPro" id="IPR007686">
    <property type="entry name" value="YutG/PgpA"/>
</dbReference>
<evidence type="ECO:0000259" key="2">
    <source>
        <dbReference type="Pfam" id="PF04608"/>
    </source>
</evidence>
<feature type="transmembrane region" description="Helical" evidence="1">
    <location>
        <begin position="62"/>
        <end position="81"/>
    </location>
</feature>
<evidence type="ECO:0000256" key="1">
    <source>
        <dbReference type="SAM" id="Phobius"/>
    </source>
</evidence>
<evidence type="ECO:0000313" key="4">
    <source>
        <dbReference type="Proteomes" id="UP000319619"/>
    </source>
</evidence>
<dbReference type="EMBL" id="NJBN01000001">
    <property type="protein sequence ID" value="TKJ42370.1"/>
    <property type="molecule type" value="Genomic_DNA"/>
</dbReference>
<keyword evidence="1" id="KW-0472">Membrane</keyword>
<protein>
    <submittedName>
        <fullName evidence="3">Phosphatidylglycerophosphatase A</fullName>
    </submittedName>
</protein>
<dbReference type="InterPro" id="IPR026037">
    <property type="entry name" value="PgpA"/>
</dbReference>
<dbReference type="PANTHER" id="PTHR36305">
    <property type="entry name" value="PHOSPHATIDYLGLYCEROPHOSPHATASE A"/>
    <property type="match status" value="1"/>
</dbReference>
<dbReference type="AlphaFoldDB" id="A0A532V5A7"/>
<feature type="transmembrane region" description="Helical" evidence="1">
    <location>
        <begin position="102"/>
        <end position="122"/>
    </location>
</feature>
<comment type="caution">
    <text evidence="3">The sequence shown here is derived from an EMBL/GenBank/DDBJ whole genome shotgun (WGS) entry which is preliminary data.</text>
</comment>
<dbReference type="Pfam" id="PF04608">
    <property type="entry name" value="PgpA"/>
    <property type="match status" value="1"/>
</dbReference>
<reference evidence="3 4" key="1">
    <citation type="submission" date="2017-06" db="EMBL/GenBank/DDBJ databases">
        <title>Novel microbial phyla capable of carbon fixation and sulfur reduction in deep-sea sediments.</title>
        <authorList>
            <person name="Huang J."/>
            <person name="Baker B."/>
            <person name="Wang Y."/>
        </authorList>
    </citation>
    <scope>NUCLEOTIDE SEQUENCE [LARGE SCALE GENOMIC DNA]</scope>
    <source>
        <strain evidence="3">B3_LCP</strain>
    </source>
</reference>
<dbReference type="InterPro" id="IPR036681">
    <property type="entry name" value="PgpA-like_sf"/>
</dbReference>
<dbReference type="Proteomes" id="UP000319619">
    <property type="component" value="Unassembled WGS sequence"/>
</dbReference>
<name>A0A532V5A7_UNCL8</name>
<accession>A0A532V5A7</accession>
<dbReference type="CDD" id="cd06971">
    <property type="entry name" value="PgpA"/>
    <property type="match status" value="1"/>
</dbReference>
<dbReference type="PIRSF" id="PIRSF006162">
    <property type="entry name" value="PgpA"/>
    <property type="match status" value="1"/>
</dbReference>
<feature type="transmembrane region" description="Helical" evidence="1">
    <location>
        <begin position="142"/>
        <end position="166"/>
    </location>
</feature>